<dbReference type="InterPro" id="IPR052723">
    <property type="entry name" value="Acyl-CoA_thioesterase_PaaI"/>
</dbReference>
<dbReference type="PANTHER" id="PTHR42856:SF1">
    <property type="entry name" value="ACYL-COENZYME A THIOESTERASE PAAI"/>
    <property type="match status" value="1"/>
</dbReference>
<dbReference type="SUPFAM" id="SSF54637">
    <property type="entry name" value="Thioesterase/thiol ester dehydrase-isomerase"/>
    <property type="match status" value="1"/>
</dbReference>
<dbReference type="RefSeq" id="WP_394458643.1">
    <property type="nucleotide sequence ID" value="NZ_JBIGHZ010000001.1"/>
</dbReference>
<dbReference type="EMBL" id="JBIGHZ010000001">
    <property type="protein sequence ID" value="MFG6447273.1"/>
    <property type="molecule type" value="Genomic_DNA"/>
</dbReference>
<dbReference type="GO" id="GO:0016787">
    <property type="term" value="F:hydrolase activity"/>
    <property type="evidence" value="ECO:0007669"/>
    <property type="project" value="UniProtKB-KW"/>
</dbReference>
<dbReference type="InterPro" id="IPR003736">
    <property type="entry name" value="PAAI_dom"/>
</dbReference>
<dbReference type="Gene3D" id="3.10.129.10">
    <property type="entry name" value="Hotdog Thioesterase"/>
    <property type="match status" value="1"/>
</dbReference>
<comment type="caution">
    <text evidence="3">The sequence shown here is derived from an EMBL/GenBank/DDBJ whole genome shotgun (WGS) entry which is preliminary data.</text>
</comment>
<gene>
    <name evidence="3" type="ORF">ACG0Z6_03340</name>
</gene>
<dbReference type="NCBIfam" id="TIGR00369">
    <property type="entry name" value="unchar_dom_1"/>
    <property type="match status" value="1"/>
</dbReference>
<dbReference type="Pfam" id="PF03061">
    <property type="entry name" value="4HBT"/>
    <property type="match status" value="1"/>
</dbReference>
<name>A0ABW7FSK9_9BURK</name>
<proteinExistence type="predicted"/>
<evidence type="ECO:0000313" key="3">
    <source>
        <dbReference type="EMBL" id="MFG6447273.1"/>
    </source>
</evidence>
<dbReference type="InterPro" id="IPR006683">
    <property type="entry name" value="Thioestr_dom"/>
</dbReference>
<feature type="domain" description="Thioesterase" evidence="2">
    <location>
        <begin position="56"/>
        <end position="132"/>
    </location>
</feature>
<dbReference type="InterPro" id="IPR029069">
    <property type="entry name" value="HotDog_dom_sf"/>
</dbReference>
<dbReference type="Proteomes" id="UP001606099">
    <property type="component" value="Unassembled WGS sequence"/>
</dbReference>
<sequence>MKSSIPPQADTPTAPLAWPLRVPFVEALGLELWRSEAGQAQVRLALQDAQHNAWAVAHGGVLMTLLDVSMAQAARSLVADAPTMGVVTVELKTSFMQPAQGALCCDAQVLHRTPTLAFCQAELRDAAGRLCAHATGSFKYVRALAVGRGSVQRLPSTEPQA</sequence>
<accession>A0ABW7FSK9</accession>
<dbReference type="EC" id="3.1.2.-" evidence="3"/>
<organism evidence="3 4">
    <name type="scientific">Roseateles rivi</name>
    <dbReference type="NCBI Taxonomy" id="3299028"/>
    <lineage>
        <taxon>Bacteria</taxon>
        <taxon>Pseudomonadati</taxon>
        <taxon>Pseudomonadota</taxon>
        <taxon>Betaproteobacteria</taxon>
        <taxon>Burkholderiales</taxon>
        <taxon>Sphaerotilaceae</taxon>
        <taxon>Roseateles</taxon>
    </lineage>
</organism>
<evidence type="ECO:0000256" key="1">
    <source>
        <dbReference type="ARBA" id="ARBA00022801"/>
    </source>
</evidence>
<dbReference type="CDD" id="cd03443">
    <property type="entry name" value="PaaI_thioesterase"/>
    <property type="match status" value="1"/>
</dbReference>
<evidence type="ECO:0000313" key="4">
    <source>
        <dbReference type="Proteomes" id="UP001606099"/>
    </source>
</evidence>
<keyword evidence="4" id="KW-1185">Reference proteome</keyword>
<evidence type="ECO:0000259" key="2">
    <source>
        <dbReference type="Pfam" id="PF03061"/>
    </source>
</evidence>
<dbReference type="PANTHER" id="PTHR42856">
    <property type="entry name" value="ACYL-COENZYME A THIOESTERASE PAAI"/>
    <property type="match status" value="1"/>
</dbReference>
<keyword evidence="1 3" id="KW-0378">Hydrolase</keyword>
<protein>
    <submittedName>
        <fullName evidence="3">PaaI family thioesterase</fullName>
        <ecNumber evidence="3">3.1.2.-</ecNumber>
    </submittedName>
</protein>
<reference evidence="3 4" key="1">
    <citation type="submission" date="2024-08" db="EMBL/GenBank/DDBJ databases">
        <authorList>
            <person name="Lu H."/>
        </authorList>
    </citation>
    <scope>NUCLEOTIDE SEQUENCE [LARGE SCALE GENOMIC DNA]</scope>
    <source>
        <strain evidence="3 4">BYS180W</strain>
    </source>
</reference>